<gene>
    <name evidence="1" type="ORF">KI810_13070</name>
</gene>
<comment type="caution">
    <text evidence="1">The sequence shown here is derived from an EMBL/GenBank/DDBJ whole genome shotgun (WGS) entry which is preliminary data.</text>
</comment>
<proteinExistence type="predicted"/>
<evidence type="ECO:0000313" key="1">
    <source>
        <dbReference type="EMBL" id="MBT0653994.1"/>
    </source>
</evidence>
<sequence>MNCPICNNSTGIEIDMHSDGYARDILECTSCNALWIVAADDIILLNKLVA</sequence>
<name>A0ABS5SF51_9BACT</name>
<protein>
    <recommendedName>
        <fullName evidence="3">Transcription factor zinc-finger domain-containing protein</fullName>
    </recommendedName>
</protein>
<evidence type="ECO:0008006" key="3">
    <source>
        <dbReference type="Google" id="ProtNLM"/>
    </source>
</evidence>
<dbReference type="EMBL" id="JAHCVK010000006">
    <property type="protein sequence ID" value="MBT0653994.1"/>
    <property type="molecule type" value="Genomic_DNA"/>
</dbReference>
<organism evidence="1 2">
    <name type="scientific">Geomobilimonas luticola</name>
    <dbReference type="NCBI Taxonomy" id="1114878"/>
    <lineage>
        <taxon>Bacteria</taxon>
        <taxon>Pseudomonadati</taxon>
        <taxon>Thermodesulfobacteriota</taxon>
        <taxon>Desulfuromonadia</taxon>
        <taxon>Geobacterales</taxon>
        <taxon>Geobacteraceae</taxon>
        <taxon>Geomobilimonas</taxon>
    </lineage>
</organism>
<evidence type="ECO:0000313" key="2">
    <source>
        <dbReference type="Proteomes" id="UP000756860"/>
    </source>
</evidence>
<dbReference type="RefSeq" id="WP_214175996.1">
    <property type="nucleotide sequence ID" value="NZ_JAHCVK010000006.1"/>
</dbReference>
<keyword evidence="2" id="KW-1185">Reference proteome</keyword>
<dbReference type="Proteomes" id="UP000756860">
    <property type="component" value="Unassembled WGS sequence"/>
</dbReference>
<accession>A0ABS5SF51</accession>
<reference evidence="1 2" key="1">
    <citation type="submission" date="2021-05" db="EMBL/GenBank/DDBJ databases">
        <title>The draft genome of Geobacter luticola JCM 17780.</title>
        <authorList>
            <person name="Xu Z."/>
            <person name="Masuda Y."/>
            <person name="Itoh H."/>
            <person name="Senoo K."/>
        </authorList>
    </citation>
    <scope>NUCLEOTIDE SEQUENCE [LARGE SCALE GENOMIC DNA]</scope>
    <source>
        <strain evidence="1 2">JCM 17780</strain>
    </source>
</reference>